<accession>A0A518CYC1</accession>
<organism evidence="2 3">
    <name type="scientific">Rohdeia mirabilis</name>
    <dbReference type="NCBI Taxonomy" id="2528008"/>
    <lineage>
        <taxon>Bacteria</taxon>
        <taxon>Pseudomonadati</taxon>
        <taxon>Planctomycetota</taxon>
        <taxon>Planctomycetia</taxon>
        <taxon>Planctomycetia incertae sedis</taxon>
        <taxon>Rohdeia</taxon>
    </lineage>
</organism>
<evidence type="ECO:0000313" key="3">
    <source>
        <dbReference type="Proteomes" id="UP000319342"/>
    </source>
</evidence>
<keyword evidence="1" id="KW-0175">Coiled coil</keyword>
<proteinExistence type="predicted"/>
<feature type="coiled-coil region" evidence="1">
    <location>
        <begin position="26"/>
        <end position="60"/>
    </location>
</feature>
<keyword evidence="3" id="KW-1185">Reference proteome</keyword>
<reference evidence="2 3" key="1">
    <citation type="submission" date="2019-02" db="EMBL/GenBank/DDBJ databases">
        <title>Deep-cultivation of Planctomycetes and their phenomic and genomic characterization uncovers novel biology.</title>
        <authorList>
            <person name="Wiegand S."/>
            <person name="Jogler M."/>
            <person name="Boedeker C."/>
            <person name="Pinto D."/>
            <person name="Vollmers J."/>
            <person name="Rivas-Marin E."/>
            <person name="Kohn T."/>
            <person name="Peeters S.H."/>
            <person name="Heuer A."/>
            <person name="Rast P."/>
            <person name="Oberbeckmann S."/>
            <person name="Bunk B."/>
            <person name="Jeske O."/>
            <person name="Meyerdierks A."/>
            <person name="Storesund J.E."/>
            <person name="Kallscheuer N."/>
            <person name="Luecker S."/>
            <person name="Lage O.M."/>
            <person name="Pohl T."/>
            <person name="Merkel B.J."/>
            <person name="Hornburger P."/>
            <person name="Mueller R.-W."/>
            <person name="Bruemmer F."/>
            <person name="Labrenz M."/>
            <person name="Spormann A.M."/>
            <person name="Op den Camp H."/>
            <person name="Overmann J."/>
            <person name="Amann R."/>
            <person name="Jetten M.S.M."/>
            <person name="Mascher T."/>
            <person name="Medema M.H."/>
            <person name="Devos D.P."/>
            <person name="Kaster A.-K."/>
            <person name="Ovreas L."/>
            <person name="Rohde M."/>
            <person name="Galperin M.Y."/>
            <person name="Jogler C."/>
        </authorList>
    </citation>
    <scope>NUCLEOTIDE SEQUENCE [LARGE SCALE GENOMIC DNA]</scope>
    <source>
        <strain evidence="2 3">Pla163</strain>
    </source>
</reference>
<evidence type="ECO:0000313" key="2">
    <source>
        <dbReference type="EMBL" id="QDU84222.1"/>
    </source>
</evidence>
<gene>
    <name evidence="2" type="ORF">Pla163_13290</name>
</gene>
<dbReference type="RefSeq" id="WP_145185381.1">
    <property type="nucleotide sequence ID" value="NZ_CP036290.1"/>
</dbReference>
<sequence length="299" mass="33304">MNTEQQPAESPSIDRDAIADLVEGILADAQRAQSRAVARAEELELRLAERGAEIVALAEELRRAHHETKLERRTRERLIERVGLGLAAPLQNLLGLITAAETSEPYASGRPWLRAAVRAAEQLSGQLDHWRDETANAHEPPGLVPFRPSEALERALAKSRDLAESRDLVVEAYDRAGAELVVLGDPSLFERVLDALIQHGIERTRRGCVAIEMWWSQLDGQDGVIEVEFEDTARENVRGARAGESSDRIDTPRAIHLAQAAHELTERLGGWLERSERSGRVSWRLTVEFPLPEPRRQAG</sequence>
<protein>
    <submittedName>
        <fullName evidence="2">Uncharacterized protein</fullName>
    </submittedName>
</protein>
<dbReference type="Proteomes" id="UP000319342">
    <property type="component" value="Chromosome"/>
</dbReference>
<name>A0A518CYC1_9BACT</name>
<evidence type="ECO:0000256" key="1">
    <source>
        <dbReference type="SAM" id="Coils"/>
    </source>
</evidence>
<dbReference type="AlphaFoldDB" id="A0A518CYC1"/>
<dbReference type="EMBL" id="CP036290">
    <property type="protein sequence ID" value="QDU84222.1"/>
    <property type="molecule type" value="Genomic_DNA"/>
</dbReference>